<comment type="caution">
    <text evidence="2">The sequence shown here is derived from an EMBL/GenBank/DDBJ whole genome shotgun (WGS) entry which is preliminary data.</text>
</comment>
<accession>A0AB35Q3A1</accession>
<evidence type="ECO:0000259" key="1">
    <source>
        <dbReference type="Pfam" id="PF20693"/>
    </source>
</evidence>
<protein>
    <recommendedName>
        <fullName evidence="1">YobI-like P-loop NTPase domain-containing protein</fullName>
    </recommendedName>
</protein>
<gene>
    <name evidence="2" type="ORF">PTQ40_28955</name>
</gene>
<sequence length="1272" mass="145449">MFTPWLRLTAVKNEIAEANAVGYEALTPTKLESDKASGYIDALNYAFTHPDIRNIAVTGPYGAGKSSVLKTWCKSKEETLRVLTVSLADFDMQKSANSDVESEDEKALENEKNSATTEKSIEYSILQQILYKHNKNELPYSRIERISGVTLSQLAKSTSKLTLTILMALVSLYFLAPEYLTAKFSLPGTFSRYLLEHPLLVRLPGGVLSVAGTLCLLLSQLHRIGIFDKKVSLDKVDILKGAVTAKASAPSLLNVYIDEIVYFFDTTKYDVVIFEDLDRLNNNRIFIKLREINQIINNCLADRKPLKFIYAVRDELFSSAESRTKFFDFVMPVIPVMDNENASDHFIKKFTEVEKEHVGLNECISRIAAFIPDMRVMHNITNEFRLYQNIVNNRENIPKLLSMIAYKNLCAEDYHGIDQKRGIVFHFINSYVERRIHERYILEIDKQILINQERLELIENEKNTHKSALRKELLSPYINDIHQEILSFRTDTGITWRLKEVVEDESCFMALINGKGINTVHPASNHYIIRTGSGDSELIRASYAERCVLIDEKISNGILRIKNNIISLEAVKRRIRSESVSDFINRMQKTEFSDWVKICVNDNIDPNQRMVEQIDFIYFLLSSGYLSTDYMSFRSIFMPGGLTENDNTFIKAVMSGTDVVKSFSIPLENTKNVVARLKKLGVIERENAQHPAVICWLIDNEPDTLADNTATWLNQTNSQRAISILMLVQKEFPIDIRFRYLEIIVSDIKILKKLLEHLCASEQREMVQEITAWLLCLSNNTILRQLTEIKEIFGTLITSLPQLVIAVPEGYGDAFFETLKSNSLSVSYIPLITDSQNRELIRKISASGLFKYSPNNIENIYLTLKKNEDEDGLSFSSRPLHCLESLQMKELDKILWENINDFISSVFIGSMETERIPQLLNSESVSMSSAELIMNRMTFSIDQIELIHNKYEIKSTDDTVNKHNTYSMLLSYNRISPSIENFVFLLHDKTIDTANELVQWVNNKHREFTPCNITFTSSEVFNNFLVKFLGSAVLSEGALLTVLSCLDIVITEIPKTIPFRNAEILYVENKLAPTICVFTGLYFALSREPNYSQRMNTLLSNLIALRPAMLLEEPDEIFYVADKFDDELARKLFNHRQINANIKTDALRWLRDNKPGVLDEHHLLSLHTLSELSVGMDEDGMRLLLLKNCLSAGDADKDTLRVVLNSFTDENYHGLLPQATFRKIPYTFDLWALAELLNKVGLIQPPKMGSGRDEEKIIINSIRYNNEEEPDV</sequence>
<reference evidence="2" key="2">
    <citation type="submission" date="2023-01" db="EMBL/GenBank/DDBJ databases">
        <authorList>
            <person name="Du H."/>
            <person name="Wan W."/>
        </authorList>
    </citation>
    <scope>NUCLEOTIDE SEQUENCE</scope>
    <source>
        <strain evidence="2">HD1688</strain>
    </source>
</reference>
<reference evidence="2" key="1">
    <citation type="journal article" date="2023" name="Front. Microbiol.">
        <title>Genomic characterization of carbapenem-resistant Klebsiella oxytoca complex in China: a multi-center study.</title>
        <authorList>
            <person name="Wan W."/>
            <person name="Yang X."/>
            <person name="Yu H."/>
            <person name="Wang M."/>
            <person name="Jia W."/>
            <person name="Huang B."/>
            <person name="Qu F."/>
            <person name="Shan B."/>
            <person name="Tang Y.W."/>
            <person name="Chen L."/>
            <person name="Du H."/>
        </authorList>
    </citation>
    <scope>NUCLEOTIDE SEQUENCE</scope>
    <source>
        <strain evidence="2">HD1688</strain>
    </source>
</reference>
<dbReference type="RefSeq" id="WP_311124003.1">
    <property type="nucleotide sequence ID" value="NZ_JAQSKY010000033.1"/>
</dbReference>
<evidence type="ECO:0000313" key="3">
    <source>
        <dbReference type="Proteomes" id="UP001249822"/>
    </source>
</evidence>
<dbReference type="Pfam" id="PF20693">
    <property type="entry name" value="YobI-ATPase"/>
    <property type="match status" value="1"/>
</dbReference>
<dbReference type="EMBL" id="JAQSKY010000033">
    <property type="protein sequence ID" value="MDS7902994.1"/>
    <property type="molecule type" value="Genomic_DNA"/>
</dbReference>
<name>A0AB35Q3A1_9ENTR</name>
<organism evidence="2 3">
    <name type="scientific">Klebsiella michiganensis</name>
    <dbReference type="NCBI Taxonomy" id="1134687"/>
    <lineage>
        <taxon>Bacteria</taxon>
        <taxon>Pseudomonadati</taxon>
        <taxon>Pseudomonadota</taxon>
        <taxon>Gammaproteobacteria</taxon>
        <taxon>Enterobacterales</taxon>
        <taxon>Enterobacteriaceae</taxon>
        <taxon>Klebsiella/Raoultella group</taxon>
        <taxon>Klebsiella</taxon>
    </lineage>
</organism>
<feature type="domain" description="YobI-like P-loop NTPase" evidence="1">
    <location>
        <begin position="39"/>
        <end position="424"/>
    </location>
</feature>
<proteinExistence type="predicted"/>
<dbReference type="Proteomes" id="UP001249822">
    <property type="component" value="Unassembled WGS sequence"/>
</dbReference>
<evidence type="ECO:0000313" key="2">
    <source>
        <dbReference type="EMBL" id="MDS7902994.1"/>
    </source>
</evidence>
<dbReference type="InterPro" id="IPR048428">
    <property type="entry name" value="YobI-NTPase"/>
</dbReference>
<dbReference type="AlphaFoldDB" id="A0AB35Q3A1"/>